<evidence type="ECO:0000256" key="3">
    <source>
        <dbReference type="ARBA" id="ARBA00035112"/>
    </source>
</evidence>
<accession>A0A165EZ60</accession>
<dbReference type="RefSeq" id="XP_040765765.1">
    <property type="nucleotide sequence ID" value="XM_040908624.1"/>
</dbReference>
<dbReference type="PANTHER" id="PTHR33365:SF11">
    <property type="entry name" value="TAT PATHWAY SIGNAL SEQUENCE"/>
    <property type="match status" value="1"/>
</dbReference>
<dbReference type="Pfam" id="PF11807">
    <property type="entry name" value="UstYa"/>
    <property type="match status" value="1"/>
</dbReference>
<feature type="transmembrane region" description="Helical" evidence="4">
    <location>
        <begin position="35"/>
        <end position="55"/>
    </location>
</feature>
<keyword evidence="4" id="KW-0812">Transmembrane</keyword>
<evidence type="ECO:0000313" key="6">
    <source>
        <dbReference type="Proteomes" id="UP000076871"/>
    </source>
</evidence>
<protein>
    <submittedName>
        <fullName evidence="5">Uncharacterized protein</fullName>
    </submittedName>
</protein>
<evidence type="ECO:0000256" key="4">
    <source>
        <dbReference type="SAM" id="Phobius"/>
    </source>
</evidence>
<keyword evidence="4" id="KW-1133">Transmembrane helix</keyword>
<keyword evidence="4" id="KW-0472">Membrane</keyword>
<dbReference type="PANTHER" id="PTHR33365">
    <property type="entry name" value="YALI0B05434P"/>
    <property type="match status" value="1"/>
</dbReference>
<dbReference type="AlphaFoldDB" id="A0A165EZ60"/>
<evidence type="ECO:0000256" key="1">
    <source>
        <dbReference type="ARBA" id="ARBA00004685"/>
    </source>
</evidence>
<dbReference type="InterPro" id="IPR021765">
    <property type="entry name" value="UstYa-like"/>
</dbReference>
<gene>
    <name evidence="5" type="ORF">LAESUDRAFT_724504</name>
</gene>
<dbReference type="GO" id="GO:0016491">
    <property type="term" value="F:oxidoreductase activity"/>
    <property type="evidence" value="ECO:0007669"/>
    <property type="project" value="UniProtKB-KW"/>
</dbReference>
<dbReference type="Proteomes" id="UP000076871">
    <property type="component" value="Unassembled WGS sequence"/>
</dbReference>
<organism evidence="5 6">
    <name type="scientific">Laetiporus sulphureus 93-53</name>
    <dbReference type="NCBI Taxonomy" id="1314785"/>
    <lineage>
        <taxon>Eukaryota</taxon>
        <taxon>Fungi</taxon>
        <taxon>Dikarya</taxon>
        <taxon>Basidiomycota</taxon>
        <taxon>Agaricomycotina</taxon>
        <taxon>Agaricomycetes</taxon>
        <taxon>Polyporales</taxon>
        <taxon>Laetiporus</taxon>
    </lineage>
</organism>
<keyword evidence="2" id="KW-0560">Oxidoreductase</keyword>
<comment type="pathway">
    <text evidence="1">Mycotoxin biosynthesis.</text>
</comment>
<dbReference type="InParanoid" id="A0A165EZ60"/>
<name>A0A165EZ60_9APHY</name>
<evidence type="ECO:0000313" key="5">
    <source>
        <dbReference type="EMBL" id="KZT08025.1"/>
    </source>
</evidence>
<dbReference type="GeneID" id="63825653"/>
<proteinExistence type="inferred from homology"/>
<reference evidence="5 6" key="1">
    <citation type="journal article" date="2016" name="Mol. Biol. Evol.">
        <title>Comparative Genomics of Early-Diverging Mushroom-Forming Fungi Provides Insights into the Origins of Lignocellulose Decay Capabilities.</title>
        <authorList>
            <person name="Nagy L.G."/>
            <person name="Riley R."/>
            <person name="Tritt A."/>
            <person name="Adam C."/>
            <person name="Daum C."/>
            <person name="Floudas D."/>
            <person name="Sun H."/>
            <person name="Yadav J.S."/>
            <person name="Pangilinan J."/>
            <person name="Larsson K.H."/>
            <person name="Matsuura K."/>
            <person name="Barry K."/>
            <person name="Labutti K."/>
            <person name="Kuo R."/>
            <person name="Ohm R.A."/>
            <person name="Bhattacharya S.S."/>
            <person name="Shirouzu T."/>
            <person name="Yoshinaga Y."/>
            <person name="Martin F.M."/>
            <person name="Grigoriev I.V."/>
            <person name="Hibbett D.S."/>
        </authorList>
    </citation>
    <scope>NUCLEOTIDE SEQUENCE [LARGE SCALE GENOMIC DNA]</scope>
    <source>
        <strain evidence="5 6">93-53</strain>
    </source>
</reference>
<dbReference type="EMBL" id="KV427617">
    <property type="protein sequence ID" value="KZT08025.1"/>
    <property type="molecule type" value="Genomic_DNA"/>
</dbReference>
<keyword evidence="6" id="KW-1185">Reference proteome</keyword>
<sequence length="229" mass="25811">MGVFISADLQHCTTVSTHWRLDSDRMLSAANGRSLAGATVVATLILLPYMLYLLLHQSTRALTQPGLLSFSVPETEPIVIGMADTIRYQLDTEEGAAEFAQLLPVGGHLVYATDENDLNAPPKAYSVTLFHQLKCLDIIRRQLLDIRTTNSTAMTRHCMNYLRQTILCHPNLRLESAKTNTGLASRQYDTVCRDWTALYEEVERNQKAFVVWKEENADQLEYNEAHPVT</sequence>
<comment type="similarity">
    <text evidence="3">Belongs to the ustYa family.</text>
</comment>
<dbReference type="OrthoDB" id="3687641at2759"/>
<dbReference type="GO" id="GO:0043386">
    <property type="term" value="P:mycotoxin biosynthetic process"/>
    <property type="evidence" value="ECO:0007669"/>
    <property type="project" value="InterPro"/>
</dbReference>
<evidence type="ECO:0000256" key="2">
    <source>
        <dbReference type="ARBA" id="ARBA00023002"/>
    </source>
</evidence>